<dbReference type="SUPFAM" id="SSF56672">
    <property type="entry name" value="DNA/RNA polymerases"/>
    <property type="match status" value="1"/>
</dbReference>
<dbReference type="InterPro" id="IPR043502">
    <property type="entry name" value="DNA/RNA_pol_sf"/>
</dbReference>
<name>B8APD4_ORYSI</name>
<dbReference type="GO" id="GO:0003676">
    <property type="term" value="F:nucleic acid binding"/>
    <property type="evidence" value="ECO:0007669"/>
    <property type="project" value="InterPro"/>
</dbReference>
<dbReference type="Pfam" id="PF00078">
    <property type="entry name" value="RVT_1"/>
    <property type="match status" value="1"/>
</dbReference>
<dbReference type="CDD" id="cd01650">
    <property type="entry name" value="RT_nLTR_like"/>
    <property type="match status" value="1"/>
</dbReference>
<proteinExistence type="predicted"/>
<dbReference type="AlphaFoldDB" id="B8APD4"/>
<dbReference type="OMA" id="ANTHCAF"/>
<evidence type="ECO:0000313" key="3">
    <source>
        <dbReference type="Proteomes" id="UP000007015"/>
    </source>
</evidence>
<dbReference type="HOGENOM" id="CLU_000680_33_0_1"/>
<dbReference type="PROSITE" id="PS50878">
    <property type="entry name" value="RT_POL"/>
    <property type="match status" value="1"/>
</dbReference>
<dbReference type="InterPro" id="IPR036397">
    <property type="entry name" value="RNaseH_sf"/>
</dbReference>
<feature type="domain" description="Reverse transcriptase" evidence="1">
    <location>
        <begin position="231"/>
        <end position="513"/>
    </location>
</feature>
<dbReference type="InterPro" id="IPR000477">
    <property type="entry name" value="RT_dom"/>
</dbReference>
<dbReference type="Pfam" id="PF13456">
    <property type="entry name" value="RVT_3"/>
    <property type="match status" value="1"/>
</dbReference>
<evidence type="ECO:0000313" key="2">
    <source>
        <dbReference type="EMBL" id="EEC75227.1"/>
    </source>
</evidence>
<dbReference type="SUPFAM" id="SSF53098">
    <property type="entry name" value="Ribonuclease H-like"/>
    <property type="match status" value="1"/>
</dbReference>
<dbReference type="Proteomes" id="UP000007015">
    <property type="component" value="Chromosome 3"/>
</dbReference>
<dbReference type="InterPro" id="IPR012337">
    <property type="entry name" value="RNaseH-like_sf"/>
</dbReference>
<dbReference type="Gramene" id="BGIOSGA010771-TA">
    <property type="protein sequence ID" value="BGIOSGA010771-PA"/>
    <property type="gene ID" value="BGIOSGA010771"/>
</dbReference>
<gene>
    <name evidence="2" type="ORF">OsI_11496</name>
</gene>
<dbReference type="GO" id="GO:0004523">
    <property type="term" value="F:RNA-DNA hybrid ribonuclease activity"/>
    <property type="evidence" value="ECO:0007669"/>
    <property type="project" value="InterPro"/>
</dbReference>
<dbReference type="STRING" id="39946.B8APD4"/>
<accession>B8APD4</accession>
<organism evidence="2 3">
    <name type="scientific">Oryza sativa subsp. indica</name>
    <name type="common">Rice</name>
    <dbReference type="NCBI Taxonomy" id="39946"/>
    <lineage>
        <taxon>Eukaryota</taxon>
        <taxon>Viridiplantae</taxon>
        <taxon>Streptophyta</taxon>
        <taxon>Embryophyta</taxon>
        <taxon>Tracheophyta</taxon>
        <taxon>Spermatophyta</taxon>
        <taxon>Magnoliopsida</taxon>
        <taxon>Liliopsida</taxon>
        <taxon>Poales</taxon>
        <taxon>Poaceae</taxon>
        <taxon>BOP clade</taxon>
        <taxon>Oryzoideae</taxon>
        <taxon>Oryzeae</taxon>
        <taxon>Oryzinae</taxon>
        <taxon>Oryza</taxon>
        <taxon>Oryza sativa</taxon>
    </lineage>
</organism>
<dbReference type="PANTHER" id="PTHR33116:SF86">
    <property type="entry name" value="REVERSE TRANSCRIPTASE DOMAIN-CONTAINING PROTEIN"/>
    <property type="match status" value="1"/>
</dbReference>
<keyword evidence="3" id="KW-1185">Reference proteome</keyword>
<reference evidence="2 3" key="1">
    <citation type="journal article" date="2005" name="PLoS Biol.">
        <title>The genomes of Oryza sativa: a history of duplications.</title>
        <authorList>
            <person name="Yu J."/>
            <person name="Wang J."/>
            <person name="Lin W."/>
            <person name="Li S."/>
            <person name="Li H."/>
            <person name="Zhou J."/>
            <person name="Ni P."/>
            <person name="Dong W."/>
            <person name="Hu S."/>
            <person name="Zeng C."/>
            <person name="Zhang J."/>
            <person name="Zhang Y."/>
            <person name="Li R."/>
            <person name="Xu Z."/>
            <person name="Li S."/>
            <person name="Li X."/>
            <person name="Zheng H."/>
            <person name="Cong L."/>
            <person name="Lin L."/>
            <person name="Yin J."/>
            <person name="Geng J."/>
            <person name="Li G."/>
            <person name="Shi J."/>
            <person name="Liu J."/>
            <person name="Lv H."/>
            <person name="Li J."/>
            <person name="Wang J."/>
            <person name="Deng Y."/>
            <person name="Ran L."/>
            <person name="Shi X."/>
            <person name="Wang X."/>
            <person name="Wu Q."/>
            <person name="Li C."/>
            <person name="Ren X."/>
            <person name="Wang J."/>
            <person name="Wang X."/>
            <person name="Li D."/>
            <person name="Liu D."/>
            <person name="Zhang X."/>
            <person name="Ji Z."/>
            <person name="Zhao W."/>
            <person name="Sun Y."/>
            <person name="Zhang Z."/>
            <person name="Bao J."/>
            <person name="Han Y."/>
            <person name="Dong L."/>
            <person name="Ji J."/>
            <person name="Chen P."/>
            <person name="Wu S."/>
            <person name="Liu J."/>
            <person name="Xiao Y."/>
            <person name="Bu D."/>
            <person name="Tan J."/>
            <person name="Yang L."/>
            <person name="Ye C."/>
            <person name="Zhang J."/>
            <person name="Xu J."/>
            <person name="Zhou Y."/>
            <person name="Yu Y."/>
            <person name="Zhang B."/>
            <person name="Zhuang S."/>
            <person name="Wei H."/>
            <person name="Liu B."/>
            <person name="Lei M."/>
            <person name="Yu H."/>
            <person name="Li Y."/>
            <person name="Xu H."/>
            <person name="Wei S."/>
            <person name="He X."/>
            <person name="Fang L."/>
            <person name="Zhang Z."/>
            <person name="Zhang Y."/>
            <person name="Huang X."/>
            <person name="Su Z."/>
            <person name="Tong W."/>
            <person name="Li J."/>
            <person name="Tong Z."/>
            <person name="Li S."/>
            <person name="Ye J."/>
            <person name="Wang L."/>
            <person name="Fang L."/>
            <person name="Lei T."/>
            <person name="Chen C."/>
            <person name="Chen H."/>
            <person name="Xu Z."/>
            <person name="Li H."/>
            <person name="Huang H."/>
            <person name="Zhang F."/>
            <person name="Xu H."/>
            <person name="Li N."/>
            <person name="Zhao C."/>
            <person name="Li S."/>
            <person name="Dong L."/>
            <person name="Huang Y."/>
            <person name="Li L."/>
            <person name="Xi Y."/>
            <person name="Qi Q."/>
            <person name="Li W."/>
            <person name="Zhang B."/>
            <person name="Hu W."/>
            <person name="Zhang Y."/>
            <person name="Tian X."/>
            <person name="Jiao Y."/>
            <person name="Liang X."/>
            <person name="Jin J."/>
            <person name="Gao L."/>
            <person name="Zheng W."/>
            <person name="Hao B."/>
            <person name="Liu S."/>
            <person name="Wang W."/>
            <person name="Yuan L."/>
            <person name="Cao M."/>
            <person name="McDermott J."/>
            <person name="Samudrala R."/>
            <person name="Wang J."/>
            <person name="Wong G.K."/>
            <person name="Yang H."/>
        </authorList>
    </citation>
    <scope>NUCLEOTIDE SEQUENCE [LARGE SCALE GENOMIC DNA]</scope>
    <source>
        <strain evidence="3">cv. 93-11</strain>
    </source>
</reference>
<dbReference type="Gene3D" id="3.30.420.10">
    <property type="entry name" value="Ribonuclease H-like superfamily/Ribonuclease H"/>
    <property type="match status" value="1"/>
</dbReference>
<protein>
    <recommendedName>
        <fullName evidence="1">Reverse transcriptase domain-containing protein</fullName>
    </recommendedName>
</protein>
<sequence>MWERVYTLADTIKSAWEKELETRDLGEVTSKLSKVMAALREWSINVFGSVTQELKEIKAKVEELSIADPLLHDAEIRMLYARMDELLYREEMMWLQRSRVAWLKEGDRNTKFFHRQAAWRSKKNKITRLKAEDSRFVENKEEMEHMAREFFQTLYLKDNSVDPRELIDALTPRVDDGMNAGLCKPFSDDEIAYALFQIGPLKAPGPDGFPARFFQRNWAVLKKEVTTAVRNFFLQGVMLAGVNDTSIVLIPKVSKPEQLKEFRPISLCNVIYKVVSKCMVNRLRPILKDIISVTQSAFIPERLITDNALIAFECIHHIQKETSAGKQFCAYKLDLAKAYDRVDWDFLRGALTKVGFCSTCVEWVMACVTTVKYSVSFNGNLLEPFSPSRGLRQGDPLSPYLFLFVADGLSTILSQDVQAGRLEELKVCRRAPGVSHLLFADDSLLFFRACPQQASVVRQALALYQRCTGQLLSSSKCSLLASAHCPTDVLEDIKIVLQVETSTFESKYLGLPTPEGRMSAERFKAIKERLVKRLNSWVEKFMSLGAKDTLIKSVAQAIPTYVMGLFRLPVSTCEAYTKLIRDFWWGDEENKRKIHWTAWDIITRPKGLGGLGFRDLKLFNQALLGKQAWRLIQFPGSLCARILKAKYFPNCELVDAVFPGDTSPTWKGIEYGLELLKKGLVWRICDGNKVKIWRDQWVQRESSFNLIGKKNRCRLRWVSQLIRQEDKSWNEDLIRHVCHPIDAAEILKIKLPQFPAEDFLAWHFEKSGVYTVRSGYRLAMKAQLGNDASSSSNSLNGERATFGRSQHRLSGSEQENAFHAVVSCPKSVALRQEIGQTWNTPDDTLLRYDGPDWLLLLLLDKLSGEDRVKFLLVLWRSWHLRNDSLFGQVDVKGKSPVGVHNKSVPLKDMDFDLMKNRWKAPPVGWVKINVDGAFVHQSGEAGAGVVIRDHLGSVLLSSWKEEAEATACMEGIRLAAEWVKLPAILETDYANIGLALETMATDRSSLWHIMRDVKSAFALLPGVQISRVKRGANGVAHSLAPECVSELIALDCTCPSHNS</sequence>
<dbReference type="InterPro" id="IPR002156">
    <property type="entry name" value="RNaseH_domain"/>
</dbReference>
<dbReference type="CDD" id="cd06222">
    <property type="entry name" value="RNase_H_like"/>
    <property type="match status" value="1"/>
</dbReference>
<dbReference type="InterPro" id="IPR044730">
    <property type="entry name" value="RNase_H-like_dom_plant"/>
</dbReference>
<evidence type="ECO:0000259" key="1">
    <source>
        <dbReference type="PROSITE" id="PS50878"/>
    </source>
</evidence>
<dbReference type="PANTHER" id="PTHR33116">
    <property type="entry name" value="REVERSE TRANSCRIPTASE ZINC-BINDING DOMAIN-CONTAINING PROTEIN-RELATED-RELATED"/>
    <property type="match status" value="1"/>
</dbReference>
<dbReference type="EMBL" id="CM000128">
    <property type="protein sequence ID" value="EEC75227.1"/>
    <property type="molecule type" value="Genomic_DNA"/>
</dbReference>